<dbReference type="AlphaFoldDB" id="A0A1I1KD27"/>
<keyword evidence="2" id="KW-1185">Reference proteome</keyword>
<dbReference type="Gene3D" id="2.60.40.4150">
    <property type="entry name" value="Type VI secretion system, lipoprotein SciN"/>
    <property type="match status" value="1"/>
</dbReference>
<evidence type="ECO:0000313" key="1">
    <source>
        <dbReference type="EMBL" id="SFC58686.1"/>
    </source>
</evidence>
<dbReference type="NCBIfam" id="TIGR03352">
    <property type="entry name" value="VI_chp_3"/>
    <property type="match status" value="1"/>
</dbReference>
<dbReference type="InterPro" id="IPR038706">
    <property type="entry name" value="Type_VI_SciN-like_sf"/>
</dbReference>
<gene>
    <name evidence="1" type="ORF">SAMN05421848_1888</name>
</gene>
<reference evidence="2" key="1">
    <citation type="submission" date="2016-10" db="EMBL/GenBank/DDBJ databases">
        <authorList>
            <person name="Varghese N."/>
            <person name="Submissions S."/>
        </authorList>
    </citation>
    <scope>NUCLEOTIDE SEQUENCE [LARGE SCALE GENOMIC DNA]</scope>
    <source>
        <strain evidence="2">DSM 23439</strain>
    </source>
</reference>
<proteinExistence type="predicted"/>
<protein>
    <submittedName>
        <fullName evidence="1">Type VI secretion system protein VasD</fullName>
    </submittedName>
</protein>
<name>A0A1I1KD27_9GAMM</name>
<accession>A0A1I1KD27</accession>
<dbReference type="STRING" id="402385.SAMN05421848_1888"/>
<dbReference type="InterPro" id="IPR017734">
    <property type="entry name" value="T6SS_SciN"/>
</dbReference>
<dbReference type="Proteomes" id="UP000199046">
    <property type="component" value="Unassembled WGS sequence"/>
</dbReference>
<dbReference type="PANTHER" id="PTHR37625">
    <property type="entry name" value="OUTER MEMBRANE LIPOPROTEIN-RELATED"/>
    <property type="match status" value="1"/>
</dbReference>
<organism evidence="1 2">
    <name type="scientific">Kushneria avicenniae</name>
    <dbReference type="NCBI Taxonomy" id="402385"/>
    <lineage>
        <taxon>Bacteria</taxon>
        <taxon>Pseudomonadati</taxon>
        <taxon>Pseudomonadota</taxon>
        <taxon>Gammaproteobacteria</taxon>
        <taxon>Oceanospirillales</taxon>
        <taxon>Halomonadaceae</taxon>
        <taxon>Kushneria</taxon>
    </lineage>
</organism>
<dbReference type="PANTHER" id="PTHR37625:SF4">
    <property type="entry name" value="OUTER MEMBRANE LIPOPROTEIN"/>
    <property type="match status" value="1"/>
</dbReference>
<dbReference type="EMBL" id="FOLY01000004">
    <property type="protein sequence ID" value="SFC58686.1"/>
    <property type="molecule type" value="Genomic_DNA"/>
</dbReference>
<dbReference type="Pfam" id="PF12790">
    <property type="entry name" value="T6SS-SciN"/>
    <property type="match status" value="1"/>
</dbReference>
<dbReference type="PROSITE" id="PS51257">
    <property type="entry name" value="PROKAR_LIPOPROTEIN"/>
    <property type="match status" value="1"/>
</dbReference>
<evidence type="ECO:0000313" key="2">
    <source>
        <dbReference type="Proteomes" id="UP000199046"/>
    </source>
</evidence>
<sequence length="188" mass="20710">MSLMRLVLMLCMVFLVGGCGVADRVGNRMSDSWAGDLFGNQERVRVVIASDASLNPDTQGEPLSVVVRLYQLGELPPFATAAPDQLWDNPDDVLGEALLSQRELTVLPGDEKIDVAALDEKTRYVGIAAFFRHTQRNVWHVALDADELRRDGLLSASEGIRVRLVDDRIELERGDDLINRQVTAGSGH</sequence>